<feature type="region of interest" description="Disordered" evidence="1">
    <location>
        <begin position="1"/>
        <end position="165"/>
    </location>
</feature>
<dbReference type="AlphaFoldDB" id="A0A9Q0MBN1"/>
<feature type="compositionally biased region" description="Polar residues" evidence="1">
    <location>
        <begin position="37"/>
        <end position="51"/>
    </location>
</feature>
<evidence type="ECO:0000313" key="3">
    <source>
        <dbReference type="Proteomes" id="UP001142055"/>
    </source>
</evidence>
<dbReference type="InterPro" id="IPR046341">
    <property type="entry name" value="SET_dom_sf"/>
</dbReference>
<dbReference type="Gene3D" id="1.25.40.10">
    <property type="entry name" value="Tetratricopeptide repeat domain"/>
    <property type="match status" value="1"/>
</dbReference>
<keyword evidence="3" id="KW-1185">Reference proteome</keyword>
<feature type="compositionally biased region" description="Basic residues" evidence="1">
    <location>
        <begin position="8"/>
        <end position="24"/>
    </location>
</feature>
<evidence type="ECO:0000313" key="2">
    <source>
        <dbReference type="EMBL" id="KAJ6222704.1"/>
    </source>
</evidence>
<feature type="compositionally biased region" description="Polar residues" evidence="1">
    <location>
        <begin position="78"/>
        <end position="89"/>
    </location>
</feature>
<organism evidence="2 3">
    <name type="scientific">Blomia tropicalis</name>
    <name type="common">Mite</name>
    <dbReference type="NCBI Taxonomy" id="40697"/>
    <lineage>
        <taxon>Eukaryota</taxon>
        <taxon>Metazoa</taxon>
        <taxon>Ecdysozoa</taxon>
        <taxon>Arthropoda</taxon>
        <taxon>Chelicerata</taxon>
        <taxon>Arachnida</taxon>
        <taxon>Acari</taxon>
        <taxon>Acariformes</taxon>
        <taxon>Sarcoptiformes</taxon>
        <taxon>Astigmata</taxon>
        <taxon>Glycyphagoidea</taxon>
        <taxon>Echimyopodidae</taxon>
        <taxon>Blomia</taxon>
    </lineage>
</organism>
<feature type="compositionally biased region" description="Polar residues" evidence="1">
    <location>
        <begin position="501"/>
        <end position="512"/>
    </location>
</feature>
<dbReference type="Proteomes" id="UP001142055">
    <property type="component" value="Chromosome 1"/>
</dbReference>
<dbReference type="SUPFAM" id="SSF48452">
    <property type="entry name" value="TPR-like"/>
    <property type="match status" value="1"/>
</dbReference>
<dbReference type="Gene3D" id="2.170.270.10">
    <property type="entry name" value="SET domain"/>
    <property type="match status" value="1"/>
</dbReference>
<gene>
    <name evidence="2" type="ORF">RDWZM_001249</name>
</gene>
<dbReference type="InterPro" id="IPR011990">
    <property type="entry name" value="TPR-like_helical_dom_sf"/>
</dbReference>
<reference evidence="2" key="1">
    <citation type="submission" date="2022-12" db="EMBL/GenBank/DDBJ databases">
        <title>Genome assemblies of Blomia tropicalis.</title>
        <authorList>
            <person name="Cui Y."/>
        </authorList>
    </citation>
    <scope>NUCLEOTIDE SEQUENCE</scope>
    <source>
        <tissue evidence="2">Adult mites</tissue>
    </source>
</reference>
<evidence type="ECO:0000256" key="1">
    <source>
        <dbReference type="SAM" id="MobiDB-lite"/>
    </source>
</evidence>
<sequence>MSDPSYRGYHKRRNYKSHKTRRVHFHNENENDYGHQTIYSEENVSDPNWNIHSFGKTIGTPPKRGSKQRKPKLVFPISNLNRHPTQPTGQKPKNDENSNKSNKKNSTSKGKGKEKKNKKPSKSKSKSKSRSRDNSGKGHGRGRGGGAPKLHRKVSEKNINNASTLNVRNKVMNVSNRPTTKSTIQRTRGQINRRMKLSTAQKQRIKANRKVQTELSQLRNTGNISAVSIETNSALASKLENFVSKCVTLDDAFKMLSSDPWALQMAKQVHEELNDEIRQSKRRNNSKHLVTAMKSLRMGITHLNMGRLNRNKRFLNKAIHSLSRAICTLPPIGSNFKTSTAERARMVSISNQLRTAYRDAYYCRALAYYLSNRYNEFEKDAMVALQLCNNQHRFYLTRAYVVELAKAANRFALQISNLKAKQSPLSSNEMIMLNNASSHIHRLINRAVYWISMSAYIDRDNIGKLSRLMEMFLTIKEYGKMIDDLSGSDSSQKEKKKSAGGSIQSKGSNNATGWKPMKFTNALERITIDPNHMKIYPKQRYEPKKVIFFERMIAFSDGGLTRSSYQFNRSVRFCGQCCKMLRSVVFPCSGCSTIVFCGPVCAEQAIHTGGRHTYSCRFDSTAFQRLGRTGYLAYQLLTYSHLAHIIRCTIEQQFPSTMVSKLNNKAMLEEAKTKNNFWRTTSLALLIVMRYHQDHMIELKLNDPEKRWQILRILPRAVYIYVVILAQFNNRLARNKVNDANEVTEKKEEKSDAEKKEEATESEIVNHEVGKRALFSISFLLMWFVEFYPFARSNPLSRPLRLKRNQNRFKRNGQRRIIFGHGFGAIGGLLRFGCKGNVYRRYNPRRGTIEYVSKEAIDPTQALTIDWGLSRKKYYDDGSGNNEKAIARANTLKEMYGITCRCDLCKPK</sequence>
<feature type="region of interest" description="Disordered" evidence="1">
    <location>
        <begin position="486"/>
        <end position="514"/>
    </location>
</feature>
<dbReference type="EMBL" id="JAPWDV010000001">
    <property type="protein sequence ID" value="KAJ6222704.1"/>
    <property type="molecule type" value="Genomic_DNA"/>
</dbReference>
<comment type="caution">
    <text evidence="2">The sequence shown here is derived from an EMBL/GenBank/DDBJ whole genome shotgun (WGS) entry which is preliminary data.</text>
</comment>
<protein>
    <submittedName>
        <fullName evidence="2">Uncharacterized protein</fullName>
    </submittedName>
</protein>
<feature type="compositionally biased region" description="Basic residues" evidence="1">
    <location>
        <begin position="110"/>
        <end position="129"/>
    </location>
</feature>
<accession>A0A9Q0MBN1</accession>
<name>A0A9Q0MBN1_BLOTA</name>
<proteinExistence type="predicted"/>
<feature type="region of interest" description="Disordered" evidence="1">
    <location>
        <begin position="742"/>
        <end position="762"/>
    </location>
</feature>